<proteinExistence type="predicted"/>
<dbReference type="Pfam" id="PF11710">
    <property type="entry name" value="Git3"/>
    <property type="match status" value="1"/>
</dbReference>
<evidence type="ECO:0000259" key="7">
    <source>
        <dbReference type="Pfam" id="PF11710"/>
    </source>
</evidence>
<feature type="transmembrane region" description="Helical" evidence="6">
    <location>
        <begin position="153"/>
        <end position="171"/>
    </location>
</feature>
<evidence type="ECO:0000256" key="3">
    <source>
        <dbReference type="ARBA" id="ARBA00022989"/>
    </source>
</evidence>
<evidence type="ECO:0000313" key="9">
    <source>
        <dbReference type="EMBL" id="KAK7416922.1"/>
    </source>
</evidence>
<feature type="transmembrane region" description="Helical" evidence="6">
    <location>
        <begin position="457"/>
        <end position="477"/>
    </location>
</feature>
<feature type="transmembrane region" description="Helical" evidence="6">
    <location>
        <begin position="202"/>
        <end position="219"/>
    </location>
</feature>
<dbReference type="PANTHER" id="PTHR23112:SF37">
    <property type="entry name" value="G PROTEIN-COUPLED RECEPTOR GPR1"/>
    <property type="match status" value="1"/>
</dbReference>
<dbReference type="InterPro" id="IPR022596">
    <property type="entry name" value="GPR1/2/3_C"/>
</dbReference>
<name>A0ABR1H729_9HYPO</name>
<evidence type="ECO:0000259" key="8">
    <source>
        <dbReference type="Pfam" id="PF11970"/>
    </source>
</evidence>
<feature type="region of interest" description="Disordered" evidence="5">
    <location>
        <begin position="233"/>
        <end position="296"/>
    </location>
</feature>
<feature type="transmembrane region" description="Helical" evidence="6">
    <location>
        <begin position="41"/>
        <end position="65"/>
    </location>
</feature>
<comment type="subcellular location">
    <subcellularLocation>
        <location evidence="1">Membrane</location>
        <topology evidence="1">Multi-pass membrane protein</topology>
    </subcellularLocation>
</comment>
<reference evidence="9 10" key="1">
    <citation type="journal article" date="2025" name="Microbiol. Resour. Announc.">
        <title>Draft genome sequences for Neonectria magnoliae and Neonectria punicea, canker pathogens of Liriodendron tulipifera and Acer saccharum in West Virginia.</title>
        <authorList>
            <person name="Petronek H.M."/>
            <person name="Kasson M.T."/>
            <person name="Metheny A.M."/>
            <person name="Stauder C.M."/>
            <person name="Lovett B."/>
            <person name="Lynch S.C."/>
            <person name="Garnas J.R."/>
            <person name="Kasson L.R."/>
            <person name="Stajich J.E."/>
        </authorList>
    </citation>
    <scope>NUCLEOTIDE SEQUENCE [LARGE SCALE GENOMIC DNA]</scope>
    <source>
        <strain evidence="9 10">NRRL 64651</strain>
    </source>
</reference>
<keyword evidence="2 6" id="KW-0812">Transmembrane</keyword>
<keyword evidence="9" id="KW-0675">Receptor</keyword>
<feature type="transmembrane region" description="Helical" evidence="6">
    <location>
        <begin position="77"/>
        <end position="97"/>
    </location>
</feature>
<gene>
    <name evidence="9" type="primary">GPR1</name>
    <name evidence="9" type="ORF">QQZ08_011812</name>
</gene>
<protein>
    <submittedName>
        <fullName evidence="9">G protein-coupled receptor gpr1</fullName>
    </submittedName>
</protein>
<feature type="domain" description="G protein-coupled receptor GPR1/2/3 C-terminal" evidence="8">
    <location>
        <begin position="445"/>
        <end position="514"/>
    </location>
</feature>
<evidence type="ECO:0000256" key="2">
    <source>
        <dbReference type="ARBA" id="ARBA00022692"/>
    </source>
</evidence>
<dbReference type="PANTHER" id="PTHR23112">
    <property type="entry name" value="G PROTEIN-COUPLED RECEPTOR 157-RELATED"/>
    <property type="match status" value="1"/>
</dbReference>
<dbReference type="Proteomes" id="UP001498421">
    <property type="component" value="Unassembled WGS sequence"/>
</dbReference>
<dbReference type="InterPro" id="IPR023041">
    <property type="entry name" value="Glucose_rcpt_Git3-like_N"/>
</dbReference>
<keyword evidence="10" id="KW-1185">Reference proteome</keyword>
<evidence type="ECO:0000256" key="4">
    <source>
        <dbReference type="ARBA" id="ARBA00023136"/>
    </source>
</evidence>
<dbReference type="Pfam" id="PF11970">
    <property type="entry name" value="GPR_Gpa2_C"/>
    <property type="match status" value="1"/>
</dbReference>
<evidence type="ECO:0000256" key="5">
    <source>
        <dbReference type="SAM" id="MobiDB-lite"/>
    </source>
</evidence>
<feature type="compositionally biased region" description="Basic and acidic residues" evidence="5">
    <location>
        <begin position="274"/>
        <end position="290"/>
    </location>
</feature>
<feature type="transmembrane region" description="Helical" evidence="6">
    <location>
        <begin position="117"/>
        <end position="141"/>
    </location>
</feature>
<dbReference type="SUPFAM" id="SSF81321">
    <property type="entry name" value="Family A G protein-coupled receptor-like"/>
    <property type="match status" value="1"/>
</dbReference>
<keyword evidence="4 6" id="KW-0472">Membrane</keyword>
<evidence type="ECO:0000256" key="1">
    <source>
        <dbReference type="ARBA" id="ARBA00004141"/>
    </source>
</evidence>
<feature type="compositionally biased region" description="Polar residues" evidence="5">
    <location>
        <begin position="247"/>
        <end position="258"/>
    </location>
</feature>
<accession>A0ABR1H729</accession>
<feature type="domain" description="Glucose receptor Git3-like N-terminal" evidence="7">
    <location>
        <begin position="41"/>
        <end position="224"/>
    </location>
</feature>
<sequence>MSSQRPSGWLESVTLGWPGSSPTFDKRSNEKMAILTPDQTYSLHIASISAASLSIFAGILAMFWFVRMRRSFRHDLIMLLIGSDMFKACWFLIFPAVELVYGKVSSDSKFCNVSGFFLVMSMGASDLIITLITIHTALYIFRGQEGLYPFRKYAYPLIFFFPACMASLAFINKTAYINTGQFCYLPVAPVWTRLALSWVPRYFIFATIFATSIAIYIYVKLLMRRFAEVKDTHDNNPASRDVPGVPTISNNSTLTAPSTAYHPSVPSTASSRRGSRDDRRKEDRRDDHGRQYSVSTMSTLNVEMAHSKHYTSRLPRKSYQSMRSRLSRTGIEEGIVLDKGKKHSNPDLRSVTLAPILIPPPEIHIEDSQLSPTFSMAPTPLMHSNDSTGGFYNRYSQISAPPRPRTPSLPQIFSVQDAGSGSSRSDDSENPIVMDPTLDATGLVRTRETVRRQLRLVLIYPFAYTAIWVLPFIVHLTSYDKGAPFPMRMASISCLCLQGLVDATIFTLKEKPWKFTRPRRFGFSYNCWSRRSHHDGMHVNSGRTREEMRIDGRLAKERRDREMADRQQRLQASRRATTEWWDHDV</sequence>
<dbReference type="EMBL" id="JAZAVK010000196">
    <property type="protein sequence ID" value="KAK7416922.1"/>
    <property type="molecule type" value="Genomic_DNA"/>
</dbReference>
<feature type="region of interest" description="Disordered" evidence="5">
    <location>
        <begin position="392"/>
        <end position="435"/>
    </location>
</feature>
<keyword evidence="3 6" id="KW-1133">Transmembrane helix</keyword>
<evidence type="ECO:0000256" key="6">
    <source>
        <dbReference type="SAM" id="Phobius"/>
    </source>
</evidence>
<comment type="caution">
    <text evidence="9">The sequence shown here is derived from an EMBL/GenBank/DDBJ whole genome shotgun (WGS) entry which is preliminary data.</text>
</comment>
<evidence type="ECO:0000313" key="10">
    <source>
        <dbReference type="Proteomes" id="UP001498421"/>
    </source>
</evidence>
<dbReference type="Gene3D" id="1.20.1070.10">
    <property type="entry name" value="Rhodopsin 7-helix transmembrane proteins"/>
    <property type="match status" value="1"/>
</dbReference>
<organism evidence="9 10">
    <name type="scientific">Neonectria magnoliae</name>
    <dbReference type="NCBI Taxonomy" id="2732573"/>
    <lineage>
        <taxon>Eukaryota</taxon>
        <taxon>Fungi</taxon>
        <taxon>Dikarya</taxon>
        <taxon>Ascomycota</taxon>
        <taxon>Pezizomycotina</taxon>
        <taxon>Sordariomycetes</taxon>
        <taxon>Hypocreomycetidae</taxon>
        <taxon>Hypocreales</taxon>
        <taxon>Nectriaceae</taxon>
        <taxon>Neonectria</taxon>
    </lineage>
</organism>